<proteinExistence type="predicted"/>
<dbReference type="Pfam" id="PF13976">
    <property type="entry name" value="gag_pre-integrs"/>
    <property type="match status" value="1"/>
</dbReference>
<feature type="domain" description="Retroviral polymerase SH3-like" evidence="5">
    <location>
        <begin position="310"/>
        <end position="344"/>
    </location>
</feature>
<dbReference type="AlphaFoldDB" id="A0AAE2CB87"/>
<dbReference type="EMBL" id="JACGWO010000011">
    <property type="protein sequence ID" value="KAK4415819.1"/>
    <property type="molecule type" value="Genomic_DNA"/>
</dbReference>
<evidence type="ECO:0000313" key="7">
    <source>
        <dbReference type="Proteomes" id="UP001293254"/>
    </source>
</evidence>
<feature type="domain" description="GAG-pre-integrase" evidence="3">
    <location>
        <begin position="214"/>
        <end position="267"/>
    </location>
</feature>
<reference evidence="6" key="2">
    <citation type="journal article" date="2024" name="Plant">
        <title>Genomic evolution and insights into agronomic trait innovations of Sesamum species.</title>
        <authorList>
            <person name="Miao H."/>
            <person name="Wang L."/>
            <person name="Qu L."/>
            <person name="Liu H."/>
            <person name="Sun Y."/>
            <person name="Le M."/>
            <person name="Wang Q."/>
            <person name="Wei S."/>
            <person name="Zheng Y."/>
            <person name="Lin W."/>
            <person name="Duan Y."/>
            <person name="Cao H."/>
            <person name="Xiong S."/>
            <person name="Wang X."/>
            <person name="Wei L."/>
            <person name="Li C."/>
            <person name="Ma Q."/>
            <person name="Ju M."/>
            <person name="Zhao R."/>
            <person name="Li G."/>
            <person name="Mu C."/>
            <person name="Tian Q."/>
            <person name="Mei H."/>
            <person name="Zhang T."/>
            <person name="Gao T."/>
            <person name="Zhang H."/>
        </authorList>
    </citation>
    <scope>NUCLEOTIDE SEQUENCE</scope>
    <source>
        <strain evidence="6">3651</strain>
    </source>
</reference>
<accession>A0AAE2CB87</accession>
<dbReference type="Pfam" id="PF22936">
    <property type="entry name" value="Pol_BBD"/>
    <property type="match status" value="1"/>
</dbReference>
<evidence type="ECO:0000259" key="5">
    <source>
        <dbReference type="Pfam" id="PF25597"/>
    </source>
</evidence>
<keyword evidence="1" id="KW-0378">Hydrolase</keyword>
<dbReference type="InterPro" id="IPR039537">
    <property type="entry name" value="Retrotran_Ty1/copia-like"/>
</dbReference>
<feature type="domain" description="Retrovirus-related Pol polyprotein from transposon TNT 1-94-like beta-barrel" evidence="4">
    <location>
        <begin position="92"/>
        <end position="171"/>
    </location>
</feature>
<name>A0AAE2CB87_9LAMI</name>
<dbReference type="GO" id="GO:0008233">
    <property type="term" value="F:peptidase activity"/>
    <property type="evidence" value="ECO:0007669"/>
    <property type="project" value="UniProtKB-KW"/>
</dbReference>
<evidence type="ECO:0000256" key="1">
    <source>
        <dbReference type="ARBA" id="ARBA00022670"/>
    </source>
</evidence>
<dbReference type="PANTHER" id="PTHR42648">
    <property type="entry name" value="TRANSPOSASE, PUTATIVE-RELATED"/>
    <property type="match status" value="1"/>
</dbReference>
<dbReference type="InterPro" id="IPR057670">
    <property type="entry name" value="SH3_retrovirus"/>
</dbReference>
<evidence type="ECO:0000259" key="3">
    <source>
        <dbReference type="Pfam" id="PF13976"/>
    </source>
</evidence>
<reference evidence="6" key="1">
    <citation type="submission" date="2020-06" db="EMBL/GenBank/DDBJ databases">
        <authorList>
            <person name="Li T."/>
            <person name="Hu X."/>
            <person name="Zhang T."/>
            <person name="Song X."/>
            <person name="Zhang H."/>
            <person name="Dai N."/>
            <person name="Sheng W."/>
            <person name="Hou X."/>
            <person name="Wei L."/>
        </authorList>
    </citation>
    <scope>NUCLEOTIDE SEQUENCE</scope>
    <source>
        <strain evidence="6">3651</strain>
        <tissue evidence="6">Leaf</tissue>
    </source>
</reference>
<comment type="caution">
    <text evidence="6">The sequence shown here is derived from an EMBL/GenBank/DDBJ whole genome shotgun (WGS) entry which is preliminary data.</text>
</comment>
<dbReference type="PANTHER" id="PTHR42648:SF18">
    <property type="entry name" value="RETROTRANSPOSON, UNCLASSIFIED-LIKE PROTEIN"/>
    <property type="match status" value="1"/>
</dbReference>
<organism evidence="6 7">
    <name type="scientific">Sesamum alatum</name>
    <dbReference type="NCBI Taxonomy" id="300844"/>
    <lineage>
        <taxon>Eukaryota</taxon>
        <taxon>Viridiplantae</taxon>
        <taxon>Streptophyta</taxon>
        <taxon>Embryophyta</taxon>
        <taxon>Tracheophyta</taxon>
        <taxon>Spermatophyta</taxon>
        <taxon>Magnoliopsida</taxon>
        <taxon>eudicotyledons</taxon>
        <taxon>Gunneridae</taxon>
        <taxon>Pentapetalae</taxon>
        <taxon>asterids</taxon>
        <taxon>lamiids</taxon>
        <taxon>Lamiales</taxon>
        <taxon>Pedaliaceae</taxon>
        <taxon>Sesamum</taxon>
    </lineage>
</organism>
<evidence type="ECO:0000259" key="4">
    <source>
        <dbReference type="Pfam" id="PF22936"/>
    </source>
</evidence>
<dbReference type="Proteomes" id="UP001293254">
    <property type="component" value="Unassembled WGS sequence"/>
</dbReference>
<evidence type="ECO:0000256" key="2">
    <source>
        <dbReference type="SAM" id="MobiDB-lite"/>
    </source>
</evidence>
<keyword evidence="1" id="KW-0645">Protease</keyword>
<dbReference type="InterPro" id="IPR025724">
    <property type="entry name" value="GAG-pre-integrase_dom"/>
</dbReference>
<keyword evidence="7" id="KW-1185">Reference proteome</keyword>
<protein>
    <recommendedName>
        <fullName evidence="8">GAG-pre-integrase domain-containing protein</fullName>
    </recommendedName>
</protein>
<dbReference type="InterPro" id="IPR054722">
    <property type="entry name" value="PolX-like_BBD"/>
</dbReference>
<dbReference type="GO" id="GO:0006508">
    <property type="term" value="P:proteolysis"/>
    <property type="evidence" value="ECO:0007669"/>
    <property type="project" value="UniProtKB-KW"/>
</dbReference>
<feature type="region of interest" description="Disordered" evidence="2">
    <location>
        <begin position="368"/>
        <end position="401"/>
    </location>
</feature>
<evidence type="ECO:0008006" key="8">
    <source>
        <dbReference type="Google" id="ProtNLM"/>
    </source>
</evidence>
<evidence type="ECO:0000313" key="6">
    <source>
        <dbReference type="EMBL" id="KAK4415819.1"/>
    </source>
</evidence>
<gene>
    <name evidence="6" type="ORF">Salat_2689300</name>
</gene>
<sequence>MAMFVAEVEIISANMGSVKSNASDCYDSVFVDLKSARRGTILTLVHFKSNECDQLNREQCFTTEVVQDSDNAPIGSSSNLTQINYADYNDEWIIDSRCSHHVSGDDTLFSELRQHNEKRVIVTTDNSTYPVAKEGFVKIDTDETSIKLDDVYHVPALKKNLISVSQITNSGKYVMFGPNDVKVLNNVKTVVADVVLSGENLFVMSLGEAYVKKTSQTDSAATWHARLGHVDYQMLQQISSKGLLDGLPTLKNVHEDVVCQGCQYGKSHHLSFKISSNRRTTSLELIHTDLMGPTKTPSCGNNHYVMVLVFDHSRKGWRCMDPTTKKSVTSRDVVFDEISSWKTGKEIAALPDSSENLKLSFQIDKQVSHNVESEYQESDESPTPSTNASRRESGDSMLEDL</sequence>
<dbReference type="Pfam" id="PF25597">
    <property type="entry name" value="SH3_retrovirus"/>
    <property type="match status" value="1"/>
</dbReference>